<protein>
    <recommendedName>
        <fullName evidence="4">Acid phosphatase</fullName>
    </recommendedName>
</protein>
<dbReference type="PANTHER" id="PTHR11567:SF195">
    <property type="entry name" value="ACID PHOSPHATASE, PUTATIVE (AFU_ORTHOLOGUE AFUA_3G14570)-RELATED"/>
    <property type="match status" value="1"/>
</dbReference>
<evidence type="ECO:0008006" key="4">
    <source>
        <dbReference type="Google" id="ProtNLM"/>
    </source>
</evidence>
<dbReference type="InParanoid" id="A0A090CM18"/>
<dbReference type="AlphaFoldDB" id="A0A090CM18"/>
<dbReference type="eggNOG" id="ENOG502RA4W">
    <property type="taxonomic scope" value="Eukaryota"/>
</dbReference>
<dbReference type="SUPFAM" id="SSF53254">
    <property type="entry name" value="Phosphoglycerate mutase-like"/>
    <property type="match status" value="1"/>
</dbReference>
<accession>A0A090CM18</accession>
<dbReference type="InterPro" id="IPR029033">
    <property type="entry name" value="His_PPase_superfam"/>
</dbReference>
<keyword evidence="1" id="KW-0812">Transmembrane</keyword>
<feature type="transmembrane region" description="Helical" evidence="1">
    <location>
        <begin position="18"/>
        <end position="43"/>
    </location>
</feature>
<dbReference type="InterPro" id="IPR050645">
    <property type="entry name" value="Histidine_acid_phosphatase"/>
</dbReference>
<dbReference type="EMBL" id="FO904938">
    <property type="protein sequence ID" value="CDP27064.1"/>
    <property type="molecule type" value="Genomic_DNA"/>
</dbReference>
<dbReference type="PANTHER" id="PTHR11567">
    <property type="entry name" value="ACID PHOSPHATASE-RELATED"/>
    <property type="match status" value="1"/>
</dbReference>
<dbReference type="Proteomes" id="UP000001197">
    <property type="component" value="Chromosome 3"/>
</dbReference>
<keyword evidence="3" id="KW-1185">Reference proteome</keyword>
<organism evidence="2 3">
    <name type="scientific">Podospora anserina (strain S / ATCC MYA-4624 / DSM 980 / FGSC 10383)</name>
    <name type="common">Pleurage anserina</name>
    <dbReference type="NCBI Taxonomy" id="515849"/>
    <lineage>
        <taxon>Eukaryota</taxon>
        <taxon>Fungi</taxon>
        <taxon>Dikarya</taxon>
        <taxon>Ascomycota</taxon>
        <taxon>Pezizomycotina</taxon>
        <taxon>Sordariomycetes</taxon>
        <taxon>Sordariomycetidae</taxon>
        <taxon>Sordariales</taxon>
        <taxon>Podosporaceae</taxon>
        <taxon>Podospora</taxon>
        <taxon>Podospora anserina</taxon>
    </lineage>
</organism>
<reference evidence="2 3" key="1">
    <citation type="journal article" date="2008" name="Genome Biol.">
        <title>The genome sequence of the model ascomycete fungus Podospora anserina.</title>
        <authorList>
            <person name="Espagne E."/>
            <person name="Lespinet O."/>
            <person name="Malagnac F."/>
            <person name="Da Silva C."/>
            <person name="Jaillon O."/>
            <person name="Porcel B.M."/>
            <person name="Couloux A."/>
            <person name="Aury J.-M."/>
            <person name="Segurens B."/>
            <person name="Poulain J."/>
            <person name="Anthouard V."/>
            <person name="Grossetete S."/>
            <person name="Khalili H."/>
            <person name="Coppin E."/>
            <person name="Dequard-Chablat M."/>
            <person name="Picard M."/>
            <person name="Contamine V."/>
            <person name="Arnaise S."/>
            <person name="Bourdais A."/>
            <person name="Berteaux-Lecellier V."/>
            <person name="Gautheret D."/>
            <person name="de Vries R.P."/>
            <person name="Battaglia E."/>
            <person name="Coutinho P.M."/>
            <person name="Danchin E.G.J."/>
            <person name="Henrissat B."/>
            <person name="El Khoury R."/>
            <person name="Sainsard-Chanet A."/>
            <person name="Boivin A."/>
            <person name="Pinan-Lucarre B."/>
            <person name="Sellem C.H."/>
            <person name="Debuchy R."/>
            <person name="Wincker P."/>
            <person name="Weissenbach J."/>
            <person name="Silar P."/>
        </authorList>
    </citation>
    <scope>NUCLEOTIDE SEQUENCE [LARGE SCALE GENOMIC DNA]</scope>
    <source>
        <strain evidence="3">S / ATCC MYA-4624 / DSM 980 / FGSC 10383</strain>
    </source>
</reference>
<dbReference type="STRING" id="515849.A0A090CM18"/>
<keyword evidence="1" id="KW-1133">Transmembrane helix</keyword>
<sequence>MDVTQHQPGRRRHVFYGFWGFSTLFLVLGLSTVLIIGLLVQLLNQDLISTTDMMHNTLSSVASLTAILLASLGLSHASNAPESLESEDFEIDLSWYPPKPSSITNLTTVFNSTGVWGFIFNTSHTPDSQYGTYNWCNMPHVRAKEYPRPPSEYELLYVEVVSDSPPLFACHLSSNSPQIHRHHLRTPYSSNSFPVEPHPWNCNNIAIYSYSSPLTPGSPPSIPGYHSPFTSPLNPFPPSPLGLQGTCNFPQITTQGLSDSYQHGLDLLSVYSPLISPTSAEFRITNNPITSQVAGALISALLPPKTTTTTPLLIQNTEIDSLEPKYPCPLSHHLFSQIQSTPQWKSHLQLSSEILTQLDIISGVPPSDTSFHISFDHYFDNLSSKQCHSRPLPCSVHSPHNNKCIPQHLADTVYRLGQWEYHHTYRSSKQSLQASVASYGVWIAELLSHISSMTKEETKVRYRHNIAHDGSISRLLGVLQVDDMHWPGMGSEIVFEVYKQQPKHFVRVLYGGQVLKSSSPMLKGNTKGMIPLQQIMGYLGGLIGLREKDGKMMHDIKEMCNTPITYNK</sequence>
<evidence type="ECO:0000313" key="2">
    <source>
        <dbReference type="EMBL" id="CDP27064.1"/>
    </source>
</evidence>
<dbReference type="Gene3D" id="3.40.50.1240">
    <property type="entry name" value="Phosphoglycerate mutase-like"/>
    <property type="match status" value="1"/>
</dbReference>
<evidence type="ECO:0000256" key="1">
    <source>
        <dbReference type="SAM" id="Phobius"/>
    </source>
</evidence>
<dbReference type="GO" id="GO:0016791">
    <property type="term" value="F:phosphatase activity"/>
    <property type="evidence" value="ECO:0007669"/>
    <property type="project" value="TreeGrafter"/>
</dbReference>
<proteinExistence type="predicted"/>
<reference evidence="3" key="2">
    <citation type="journal article" date="2014" name="Genetics">
        <title>Maintaining two mating types: Structure of the mating type locus and its role in heterokaryosis in Podospora anserina.</title>
        <authorList>
            <person name="Grognet P."/>
            <person name="Bidard F."/>
            <person name="Kuchly C."/>
            <person name="Tong L.C.H."/>
            <person name="Coppin E."/>
            <person name="Benkhali J.A."/>
            <person name="Couloux A."/>
            <person name="Wincker P."/>
            <person name="Debuchy R."/>
            <person name="Silar P."/>
        </authorList>
    </citation>
    <scope>GENOME REANNOTATION</scope>
    <source>
        <strain evidence="3">S / ATCC MYA-4624 / DSM 980 / FGSC 10383</strain>
    </source>
</reference>
<evidence type="ECO:0000313" key="3">
    <source>
        <dbReference type="Proteomes" id="UP000001197"/>
    </source>
</evidence>
<keyword evidence="1" id="KW-0472">Membrane</keyword>
<name>A0A090CM18_PODAN</name>